<dbReference type="HOGENOM" id="CLU_1529786_0_0_4"/>
<evidence type="ECO:0000313" key="1">
    <source>
        <dbReference type="EMBL" id="ABB13110.1"/>
    </source>
</evidence>
<protein>
    <submittedName>
        <fullName evidence="1">Uncharacterized protein</fullName>
    </submittedName>
</protein>
<name>Q390K6_BURL3</name>
<dbReference type="AlphaFoldDB" id="Q390K6"/>
<dbReference type="EMBL" id="CP000152">
    <property type="protein sequence ID" value="ABB13110.1"/>
    <property type="molecule type" value="Genomic_DNA"/>
</dbReference>
<sequence length="175" mass="19292">MRPAWLSIVVSALPCRRMDGLTWVERSGIHHRRPANLRHLSSVALIFPPPASAPAHPSTPGFLPSAMRNDLHGPMARLPTALLLRATHSHLYPGSIVTFDSDAPRSAKPHAAMIEFADGSGAAATLIRVDDDALELSVDAYVTQKRHTVTARRWRLEPFDTTRTEWRVAQRLAVA</sequence>
<gene>
    <name evidence="1" type="ordered locus">Bcep18194_B3000</name>
</gene>
<keyword evidence="2" id="KW-1185">Reference proteome</keyword>
<reference evidence="1" key="1">
    <citation type="submission" date="2005-10" db="EMBL/GenBank/DDBJ databases">
        <title>Complete sequence of chromosome 2 of Burkholderia sp. 383.</title>
        <authorList>
            <consortium name="US DOE Joint Genome Institute"/>
            <person name="Copeland A."/>
            <person name="Lucas S."/>
            <person name="Lapidus A."/>
            <person name="Barry K."/>
            <person name="Detter J.C."/>
            <person name="Glavina T."/>
            <person name="Hammon N."/>
            <person name="Israni S."/>
            <person name="Pitluck S."/>
            <person name="Chain P."/>
            <person name="Malfatti S."/>
            <person name="Shin M."/>
            <person name="Vergez L."/>
            <person name="Schmutz J."/>
            <person name="Larimer F."/>
            <person name="Land M."/>
            <person name="Kyrpides N."/>
            <person name="Lykidis A."/>
            <person name="Richardson P."/>
        </authorList>
    </citation>
    <scope>NUCLEOTIDE SEQUENCE [LARGE SCALE GENOMIC DNA]</scope>
    <source>
        <strain evidence="1">383</strain>
    </source>
</reference>
<evidence type="ECO:0000313" key="2">
    <source>
        <dbReference type="Proteomes" id="UP000002705"/>
    </source>
</evidence>
<dbReference type="KEGG" id="bur:Bcep18194_B3000"/>
<accession>Q390K6</accession>
<dbReference type="PATRIC" id="fig|482957.22.peg.6824"/>
<dbReference type="Proteomes" id="UP000002705">
    <property type="component" value="Chromosome 2"/>
</dbReference>
<proteinExistence type="predicted"/>
<organism evidence="1 2">
    <name type="scientific">Burkholderia lata (strain ATCC 17760 / DSM 23089 / LMG 22485 / NCIMB 9086 / R18194 / 383)</name>
    <dbReference type="NCBI Taxonomy" id="482957"/>
    <lineage>
        <taxon>Bacteria</taxon>
        <taxon>Pseudomonadati</taxon>
        <taxon>Pseudomonadota</taxon>
        <taxon>Betaproteobacteria</taxon>
        <taxon>Burkholderiales</taxon>
        <taxon>Burkholderiaceae</taxon>
        <taxon>Burkholderia</taxon>
        <taxon>Burkholderia cepacia complex</taxon>
    </lineage>
</organism>